<protein>
    <submittedName>
        <fullName evidence="1">Uncharacterized protein</fullName>
    </submittedName>
</protein>
<reference evidence="1 2" key="1">
    <citation type="journal article" date="2018" name="PLoS Genet.">
        <title>Population sequencing reveals clonal diversity and ancestral inbreeding in the grapevine cultivar Chardonnay.</title>
        <authorList>
            <person name="Roach M.J."/>
            <person name="Johnson D.L."/>
            <person name="Bohlmann J."/>
            <person name="van Vuuren H.J."/>
            <person name="Jones S.J."/>
            <person name="Pretorius I.S."/>
            <person name="Schmidt S.A."/>
            <person name="Borneman A.R."/>
        </authorList>
    </citation>
    <scope>NUCLEOTIDE SEQUENCE [LARGE SCALE GENOMIC DNA]</scope>
    <source>
        <strain evidence="2">cv. Chardonnay</strain>
        <tissue evidence="1">Leaf</tissue>
    </source>
</reference>
<dbReference type="Proteomes" id="UP000288805">
    <property type="component" value="Unassembled WGS sequence"/>
</dbReference>
<sequence length="124" mass="13934">MEVYVLRAFNIDDLVIIPMLDHFRYLGVISHPHSIVILSWLSSILLSSYYHSHHTDYCVSLPHTIQDLIDNGAVSFPVSTIDTDLGPDMTADFFPTYSTHVVSPPSGLYHHVVDTKGTDIHKTL</sequence>
<evidence type="ECO:0000313" key="2">
    <source>
        <dbReference type="Proteomes" id="UP000288805"/>
    </source>
</evidence>
<comment type="caution">
    <text evidence="1">The sequence shown here is derived from an EMBL/GenBank/DDBJ whole genome shotgun (WGS) entry which is preliminary data.</text>
</comment>
<accession>A0A438FTL0</accession>
<name>A0A438FTL0_VITVI</name>
<dbReference type="AlphaFoldDB" id="A0A438FTL0"/>
<gene>
    <name evidence="1" type="ORF">CK203_058762</name>
</gene>
<organism evidence="1 2">
    <name type="scientific">Vitis vinifera</name>
    <name type="common">Grape</name>
    <dbReference type="NCBI Taxonomy" id="29760"/>
    <lineage>
        <taxon>Eukaryota</taxon>
        <taxon>Viridiplantae</taxon>
        <taxon>Streptophyta</taxon>
        <taxon>Embryophyta</taxon>
        <taxon>Tracheophyta</taxon>
        <taxon>Spermatophyta</taxon>
        <taxon>Magnoliopsida</taxon>
        <taxon>eudicotyledons</taxon>
        <taxon>Gunneridae</taxon>
        <taxon>Pentapetalae</taxon>
        <taxon>rosids</taxon>
        <taxon>Vitales</taxon>
        <taxon>Vitaceae</taxon>
        <taxon>Viteae</taxon>
        <taxon>Vitis</taxon>
    </lineage>
</organism>
<evidence type="ECO:0000313" key="1">
    <source>
        <dbReference type="EMBL" id="RVW63300.1"/>
    </source>
</evidence>
<dbReference type="EMBL" id="QGNW01000744">
    <property type="protein sequence ID" value="RVW63300.1"/>
    <property type="molecule type" value="Genomic_DNA"/>
</dbReference>
<proteinExistence type="predicted"/>